<dbReference type="AlphaFoldDB" id="A0A161ME85"/>
<reference evidence="1" key="2">
    <citation type="journal article" date="2017" name="J. Med. Entomol.">
        <title>Transcriptome Analysis of the Triatoma infestans (Hemiptera: Reduviidae) Integument.</title>
        <authorList>
            <person name="Calderon-Fernandez G.M."/>
            <person name="Moriconi D.E."/>
            <person name="Dulbecco A.B."/>
            <person name="Juarez M.P."/>
        </authorList>
    </citation>
    <scope>NUCLEOTIDE SEQUENCE</scope>
    <source>
        <strain evidence="1">Int1</strain>
        <tissue evidence="1">Integument</tissue>
    </source>
</reference>
<keyword evidence="1" id="KW-0808">Transferase</keyword>
<accession>A0A161ME85</accession>
<protein>
    <submittedName>
        <fullName evidence="1">A-kinase anchor protein 9-like protein</fullName>
    </submittedName>
</protein>
<organism evidence="1">
    <name type="scientific">Triatoma infestans</name>
    <name type="common">Assassin bug</name>
    <dbReference type="NCBI Taxonomy" id="30076"/>
    <lineage>
        <taxon>Eukaryota</taxon>
        <taxon>Metazoa</taxon>
        <taxon>Ecdysozoa</taxon>
        <taxon>Arthropoda</taxon>
        <taxon>Hexapoda</taxon>
        <taxon>Insecta</taxon>
        <taxon>Pterygota</taxon>
        <taxon>Neoptera</taxon>
        <taxon>Paraneoptera</taxon>
        <taxon>Hemiptera</taxon>
        <taxon>Heteroptera</taxon>
        <taxon>Panheteroptera</taxon>
        <taxon>Cimicomorpha</taxon>
        <taxon>Reduviidae</taxon>
        <taxon>Triatominae</taxon>
        <taxon>Triatoma</taxon>
    </lineage>
</organism>
<dbReference type="EMBL" id="GEMB01004598">
    <property type="protein sequence ID" value="JAR98685.1"/>
    <property type="molecule type" value="Transcribed_RNA"/>
</dbReference>
<evidence type="ECO:0000313" key="1">
    <source>
        <dbReference type="EMBL" id="JAR98685.1"/>
    </source>
</evidence>
<reference evidence="1" key="1">
    <citation type="submission" date="2016-04" db="EMBL/GenBank/DDBJ databases">
        <authorList>
            <person name="Calderon-Fernandez G.M.Sr."/>
        </authorList>
    </citation>
    <scope>NUCLEOTIDE SEQUENCE</scope>
    <source>
        <strain evidence="1">Int1</strain>
        <tissue evidence="1">Integument</tissue>
    </source>
</reference>
<keyword evidence="1" id="KW-0418">Kinase</keyword>
<feature type="non-terminal residue" evidence="1">
    <location>
        <position position="1"/>
    </location>
</feature>
<feature type="non-terminal residue" evidence="1">
    <location>
        <position position="122"/>
    </location>
</feature>
<dbReference type="GO" id="GO:0016301">
    <property type="term" value="F:kinase activity"/>
    <property type="evidence" value="ECO:0007669"/>
    <property type="project" value="UniProtKB-KW"/>
</dbReference>
<sequence length="122" mass="14582">KKLSVETESVQNNDFVEKADNEIRTEYLATVSTKTTTPEERMRAITVVELPDYHVQSDYTRRVISSTDLRRYHHIPPSSPQDFAMYKWDRSKEISWRHLEFPIDDYERPQTYYRPRRSISPG</sequence>
<proteinExistence type="predicted"/>
<name>A0A161ME85_TRIIF</name>